<protein>
    <submittedName>
        <fullName evidence="2">Uncharacterized protein</fullName>
    </submittedName>
</protein>
<accession>A0A9P8MMV1</accession>
<dbReference type="Proteomes" id="UP000824596">
    <property type="component" value="Unassembled WGS sequence"/>
</dbReference>
<dbReference type="OrthoDB" id="5150763at2759"/>
<feature type="region of interest" description="Disordered" evidence="1">
    <location>
        <begin position="96"/>
        <end position="116"/>
    </location>
</feature>
<evidence type="ECO:0000313" key="3">
    <source>
        <dbReference type="Proteomes" id="UP000824596"/>
    </source>
</evidence>
<dbReference type="EMBL" id="JAIZPD010000016">
    <property type="protein sequence ID" value="KAH0958202.1"/>
    <property type="molecule type" value="Genomic_DNA"/>
</dbReference>
<gene>
    <name evidence="2" type="ORF">HRG_10503</name>
</gene>
<organism evidence="2 3">
    <name type="scientific">Hirsutella rhossiliensis</name>
    <dbReference type="NCBI Taxonomy" id="111463"/>
    <lineage>
        <taxon>Eukaryota</taxon>
        <taxon>Fungi</taxon>
        <taxon>Dikarya</taxon>
        <taxon>Ascomycota</taxon>
        <taxon>Pezizomycotina</taxon>
        <taxon>Sordariomycetes</taxon>
        <taxon>Hypocreomycetidae</taxon>
        <taxon>Hypocreales</taxon>
        <taxon>Ophiocordycipitaceae</taxon>
        <taxon>Hirsutella</taxon>
    </lineage>
</organism>
<dbReference type="GeneID" id="68359632"/>
<comment type="caution">
    <text evidence="2">The sequence shown here is derived from an EMBL/GenBank/DDBJ whole genome shotgun (WGS) entry which is preliminary data.</text>
</comment>
<reference evidence="2" key="1">
    <citation type="submission" date="2021-09" db="EMBL/GenBank/DDBJ databases">
        <title>A high-quality genome of the endoparasitic fungus Hirsutella rhossiliensis with a comparison of Hirsutella genomes reveals transposable elements contributing to genome size variation.</title>
        <authorList>
            <person name="Lin R."/>
            <person name="Jiao Y."/>
            <person name="Sun X."/>
            <person name="Ling J."/>
            <person name="Xie B."/>
            <person name="Cheng X."/>
        </authorList>
    </citation>
    <scope>NUCLEOTIDE SEQUENCE</scope>
    <source>
        <strain evidence="2">HR02</strain>
    </source>
</reference>
<sequence>MQSHGQKKHGWRNPQTRGGDARFFKSRAASGWFEVGRASEPTTAADDPIQRIMQAHQAQAKRFKMKEEEAIRVTSDKLEPNAWLAWVGWAKHLAGLDPPTLRETTRPAQDDEPVLQ</sequence>
<feature type="compositionally biased region" description="Basic residues" evidence="1">
    <location>
        <begin position="1"/>
        <end position="11"/>
    </location>
</feature>
<dbReference type="AlphaFoldDB" id="A0A9P8MMV1"/>
<evidence type="ECO:0000256" key="1">
    <source>
        <dbReference type="SAM" id="MobiDB-lite"/>
    </source>
</evidence>
<name>A0A9P8MMV1_9HYPO</name>
<keyword evidence="3" id="KW-1185">Reference proteome</keyword>
<proteinExistence type="predicted"/>
<evidence type="ECO:0000313" key="2">
    <source>
        <dbReference type="EMBL" id="KAH0958202.1"/>
    </source>
</evidence>
<dbReference type="RefSeq" id="XP_044715716.1">
    <property type="nucleotide sequence ID" value="XM_044868974.1"/>
</dbReference>
<feature type="region of interest" description="Disordered" evidence="1">
    <location>
        <begin position="1"/>
        <end position="23"/>
    </location>
</feature>